<keyword evidence="4" id="KW-1185">Reference proteome</keyword>
<protein>
    <submittedName>
        <fullName evidence="3">Uncharacterized protein</fullName>
    </submittedName>
</protein>
<proteinExistence type="predicted"/>
<dbReference type="GO" id="GO:0003677">
    <property type="term" value="F:DNA binding"/>
    <property type="evidence" value="ECO:0007669"/>
    <property type="project" value="InterPro"/>
</dbReference>
<dbReference type="Pfam" id="PF09722">
    <property type="entry name" value="Xre_MbcA_ParS_C"/>
    <property type="match status" value="1"/>
</dbReference>
<dbReference type="NCBIfam" id="TIGR02293">
    <property type="entry name" value="TAS_TIGR02293"/>
    <property type="match status" value="1"/>
</dbReference>
<name>A0A6C2U9G7_PONDE</name>
<dbReference type="RefSeq" id="WP_136082278.1">
    <property type="nucleotide sequence ID" value="NZ_CAAHFG010000004.1"/>
</dbReference>
<reference evidence="3 4" key="1">
    <citation type="submission" date="2019-04" db="EMBL/GenBank/DDBJ databases">
        <authorList>
            <person name="Van Vliet M D."/>
        </authorList>
    </citation>
    <scope>NUCLEOTIDE SEQUENCE [LARGE SCALE GENOMIC DNA]</scope>
    <source>
        <strain evidence="3 4">F1</strain>
    </source>
</reference>
<evidence type="ECO:0000259" key="1">
    <source>
        <dbReference type="Pfam" id="PF09722"/>
    </source>
</evidence>
<dbReference type="InterPro" id="IPR024467">
    <property type="entry name" value="Xre/MbcA/ParS-like_toxin-bd"/>
</dbReference>
<feature type="domain" description="Antitoxin Xre-like helix-turn-helix" evidence="2">
    <location>
        <begin position="52"/>
        <end position="112"/>
    </location>
</feature>
<sequence>MKEKVDIKKETYTWEAEAMAVNEAALKYAVKLNVVEPDIPQLKLVKSENALDQVAEIKAGLPAGIVDALCRELEISRKELARVAGVAERTLNRKIQEGRLSADQSERFNRVAQLLNRAIELFGEREQAVRWLKAPRSYFGGKPPLDLADTELGSREVANLIGRIAHGVFS</sequence>
<dbReference type="EMBL" id="CAAHFG010000004">
    <property type="protein sequence ID" value="VGO16752.1"/>
    <property type="molecule type" value="Genomic_DNA"/>
</dbReference>
<dbReference type="Proteomes" id="UP000366872">
    <property type="component" value="Unassembled WGS sequence"/>
</dbReference>
<dbReference type="InterPro" id="IPR046847">
    <property type="entry name" value="Xre-like_HTH"/>
</dbReference>
<evidence type="ECO:0000313" key="3">
    <source>
        <dbReference type="EMBL" id="VGO16752.1"/>
    </source>
</evidence>
<gene>
    <name evidence="3" type="ORF">PDESU_05344</name>
</gene>
<dbReference type="AlphaFoldDB" id="A0A6C2U9G7"/>
<dbReference type="Pfam" id="PF20432">
    <property type="entry name" value="Xre-like-HTH"/>
    <property type="match status" value="1"/>
</dbReference>
<dbReference type="InterPro" id="IPR011979">
    <property type="entry name" value="Antitox_Xre"/>
</dbReference>
<feature type="domain" description="Antitoxin Xre/MbcA/ParS-like toxin-binding" evidence="1">
    <location>
        <begin position="118"/>
        <end position="167"/>
    </location>
</feature>
<evidence type="ECO:0000313" key="4">
    <source>
        <dbReference type="Proteomes" id="UP000366872"/>
    </source>
</evidence>
<evidence type="ECO:0000259" key="2">
    <source>
        <dbReference type="Pfam" id="PF20432"/>
    </source>
</evidence>
<accession>A0A6C2U9G7</accession>
<organism evidence="3 4">
    <name type="scientific">Pontiella desulfatans</name>
    <dbReference type="NCBI Taxonomy" id="2750659"/>
    <lineage>
        <taxon>Bacteria</taxon>
        <taxon>Pseudomonadati</taxon>
        <taxon>Kiritimatiellota</taxon>
        <taxon>Kiritimatiellia</taxon>
        <taxon>Kiritimatiellales</taxon>
        <taxon>Pontiellaceae</taxon>
        <taxon>Pontiella</taxon>
    </lineage>
</organism>